<evidence type="ECO:0000313" key="2">
    <source>
        <dbReference type="EMBL" id="KIV87418.1"/>
    </source>
</evidence>
<dbReference type="AlphaFoldDB" id="A0A0D1ZKU0"/>
<feature type="region of interest" description="Disordered" evidence="1">
    <location>
        <begin position="269"/>
        <end position="303"/>
    </location>
</feature>
<organism evidence="2 3">
    <name type="scientific">Exophiala sideris</name>
    <dbReference type="NCBI Taxonomy" id="1016849"/>
    <lineage>
        <taxon>Eukaryota</taxon>
        <taxon>Fungi</taxon>
        <taxon>Dikarya</taxon>
        <taxon>Ascomycota</taxon>
        <taxon>Pezizomycotina</taxon>
        <taxon>Eurotiomycetes</taxon>
        <taxon>Chaetothyriomycetidae</taxon>
        <taxon>Chaetothyriales</taxon>
        <taxon>Herpotrichiellaceae</taxon>
        <taxon>Exophiala</taxon>
    </lineage>
</organism>
<reference evidence="2 3" key="1">
    <citation type="submission" date="2015-01" db="EMBL/GenBank/DDBJ databases">
        <title>The Genome Sequence of Exophiala sideris CBS121828.</title>
        <authorList>
            <consortium name="The Broad Institute Genomics Platform"/>
            <person name="Cuomo C."/>
            <person name="de Hoog S."/>
            <person name="Gorbushina A."/>
            <person name="Stielow B."/>
            <person name="Teixiera M."/>
            <person name="Abouelleil A."/>
            <person name="Chapman S.B."/>
            <person name="Priest M."/>
            <person name="Young S.K."/>
            <person name="Wortman J."/>
            <person name="Nusbaum C."/>
            <person name="Birren B."/>
        </authorList>
    </citation>
    <scope>NUCLEOTIDE SEQUENCE [LARGE SCALE GENOMIC DNA]</scope>
    <source>
        <strain evidence="2 3">CBS 121828</strain>
    </source>
</reference>
<dbReference type="Proteomes" id="UP000053599">
    <property type="component" value="Unassembled WGS sequence"/>
</dbReference>
<feature type="compositionally biased region" description="Low complexity" evidence="1">
    <location>
        <begin position="270"/>
        <end position="284"/>
    </location>
</feature>
<feature type="compositionally biased region" description="Acidic residues" evidence="1">
    <location>
        <begin position="225"/>
        <end position="234"/>
    </location>
</feature>
<sequence length="368" mass="41223">MEPTPATQPTIDLPHRVDSTVPPRVPGLLGTDPPIYGTDQEKEAWAIVNRRTMKGRQLDWKTWKERTPVVQWCLSHADLFLTGPRNRWESQLRIFMNIRCRKDHSQPTKLLGKGGRWIVEMENILLGEEMETGVEPDGGEYKDSLEQWMRILDQKEEALIRKTTEDAEVATKKERAKAVQELLKANLLKSITDGRPQTLKRTRQSSVDTTSQWDEDENSSSTTDPDTEADEDEIVTSPNQSGTENLVTPSVERAVTAFVAPTSLNTVILSPTPRVSSSSSPAPRGGRGGSRRGKPRRRTQMDNLTDSLGVSFKRILSSINRLADARSMPTTTAATGIVVDERLTRLEEGQKELLEEIKGLVQLFKEGQ</sequence>
<feature type="region of interest" description="Disordered" evidence="1">
    <location>
        <begin position="194"/>
        <end position="248"/>
    </location>
</feature>
<accession>A0A0D1ZKU0</accession>
<feature type="compositionally biased region" description="Polar residues" evidence="1">
    <location>
        <begin position="1"/>
        <end position="10"/>
    </location>
</feature>
<feature type="region of interest" description="Disordered" evidence="1">
    <location>
        <begin position="1"/>
        <end position="34"/>
    </location>
</feature>
<feature type="compositionally biased region" description="Polar residues" evidence="1">
    <location>
        <begin position="236"/>
        <end position="248"/>
    </location>
</feature>
<gene>
    <name evidence="2" type="ORF">PV11_02966</name>
</gene>
<evidence type="ECO:0000313" key="3">
    <source>
        <dbReference type="Proteomes" id="UP000053599"/>
    </source>
</evidence>
<protein>
    <submittedName>
        <fullName evidence="2">Uncharacterized protein</fullName>
    </submittedName>
</protein>
<name>A0A0D1ZKU0_9EURO</name>
<feature type="compositionally biased region" description="Basic residues" evidence="1">
    <location>
        <begin position="289"/>
        <end position="298"/>
    </location>
</feature>
<dbReference type="HOGENOM" id="CLU_752335_0_0_1"/>
<proteinExistence type="predicted"/>
<evidence type="ECO:0000256" key="1">
    <source>
        <dbReference type="SAM" id="MobiDB-lite"/>
    </source>
</evidence>
<dbReference type="EMBL" id="KN846951">
    <property type="protein sequence ID" value="KIV87418.1"/>
    <property type="molecule type" value="Genomic_DNA"/>
</dbReference>